<dbReference type="EMBL" id="JACCPP010000028">
    <property type="protein sequence ID" value="MBI1709030.1"/>
    <property type="molecule type" value="Genomic_DNA"/>
</dbReference>
<dbReference type="RefSeq" id="WP_089150379.1">
    <property type="nucleotide sequence ID" value="NZ_JACCPP010000028.1"/>
</dbReference>
<dbReference type="AlphaFoldDB" id="A0AAW4DSR8"/>
<protein>
    <recommendedName>
        <fullName evidence="4">Methyltransferase</fullName>
        <ecNumber evidence="4">2.1.1.-</ecNumber>
    </recommendedName>
</protein>
<dbReference type="Proteomes" id="UP001194414">
    <property type="component" value="Unassembled WGS sequence"/>
</dbReference>
<dbReference type="PANTHER" id="PTHR13370:SF33">
    <property type="entry name" value="DNA ADENINE METHYLTRANSFERASE YHDJ"/>
    <property type="match status" value="1"/>
</dbReference>
<feature type="compositionally biased region" description="Basic residues" evidence="5">
    <location>
        <begin position="275"/>
        <end position="286"/>
    </location>
</feature>
<name>A0AAW4DSR8_9LACO</name>
<evidence type="ECO:0000256" key="4">
    <source>
        <dbReference type="RuleBase" id="RU362026"/>
    </source>
</evidence>
<evidence type="ECO:0000256" key="5">
    <source>
        <dbReference type="SAM" id="MobiDB-lite"/>
    </source>
</evidence>
<keyword evidence="1 7" id="KW-0489">Methyltransferase</keyword>
<feature type="region of interest" description="Disordered" evidence="5">
    <location>
        <begin position="275"/>
        <end position="307"/>
    </location>
</feature>
<proteinExistence type="inferred from homology"/>
<feature type="domain" description="DNA methylase N-4/N-6" evidence="6">
    <location>
        <begin position="38"/>
        <end position="257"/>
    </location>
</feature>
<comment type="caution">
    <text evidence="7">The sequence shown here is derived from an EMBL/GenBank/DDBJ whole genome shotgun (WGS) entry which is preliminary data.</text>
</comment>
<evidence type="ECO:0000259" key="6">
    <source>
        <dbReference type="Pfam" id="PF01555"/>
    </source>
</evidence>
<dbReference type="GO" id="GO:0009307">
    <property type="term" value="P:DNA restriction-modification system"/>
    <property type="evidence" value="ECO:0007669"/>
    <property type="project" value="UniProtKB-KW"/>
</dbReference>
<reference evidence="7" key="1">
    <citation type="submission" date="2020-07" db="EMBL/GenBank/DDBJ databases">
        <title>Comparative genomics analyses of Lactobacillus crispatus isolated from different ecological niches.</title>
        <authorList>
            <person name="Mancino W."/>
            <person name="Mancabelli L."/>
            <person name="Lugli G.A."/>
            <person name="Milani C."/>
            <person name="Viappiani A."/>
            <person name="Anzalone R."/>
            <person name="Longhi G."/>
            <person name="Ventura M."/>
            <person name="Turroni F."/>
        </authorList>
    </citation>
    <scope>NUCLEOTIDE SEQUENCE</scope>
    <source>
        <strain evidence="7">LB65</strain>
    </source>
</reference>
<dbReference type="PANTHER" id="PTHR13370">
    <property type="entry name" value="RNA METHYLASE-RELATED"/>
    <property type="match status" value="1"/>
</dbReference>
<feature type="compositionally biased region" description="Basic and acidic residues" evidence="5">
    <location>
        <begin position="287"/>
        <end position="298"/>
    </location>
</feature>
<evidence type="ECO:0000256" key="3">
    <source>
        <dbReference type="ARBA" id="ARBA00022747"/>
    </source>
</evidence>
<accession>A0AAW4DSR8</accession>
<comment type="similarity">
    <text evidence="4">Belongs to the N(4)/N(6)-methyltransferase family.</text>
</comment>
<dbReference type="InterPro" id="IPR001091">
    <property type="entry name" value="RM_Methyltransferase"/>
</dbReference>
<evidence type="ECO:0000256" key="2">
    <source>
        <dbReference type="ARBA" id="ARBA00022679"/>
    </source>
</evidence>
<keyword evidence="2" id="KW-0808">Transferase</keyword>
<dbReference type="EC" id="2.1.1.-" evidence="4"/>
<keyword evidence="3" id="KW-0680">Restriction system</keyword>
<dbReference type="Gene3D" id="3.40.50.150">
    <property type="entry name" value="Vaccinia Virus protein VP39"/>
    <property type="match status" value="1"/>
</dbReference>
<dbReference type="InterPro" id="IPR029063">
    <property type="entry name" value="SAM-dependent_MTases_sf"/>
</dbReference>
<dbReference type="PRINTS" id="PR00508">
    <property type="entry name" value="S21N4MTFRASE"/>
</dbReference>
<organism evidence="7 8">
    <name type="scientific">Lactobacillus crispatus</name>
    <dbReference type="NCBI Taxonomy" id="47770"/>
    <lineage>
        <taxon>Bacteria</taxon>
        <taxon>Bacillati</taxon>
        <taxon>Bacillota</taxon>
        <taxon>Bacilli</taxon>
        <taxon>Lactobacillales</taxon>
        <taxon>Lactobacillaceae</taxon>
        <taxon>Lactobacillus</taxon>
    </lineage>
</organism>
<dbReference type="Pfam" id="PF01555">
    <property type="entry name" value="N6_N4_Mtase"/>
    <property type="match status" value="1"/>
</dbReference>
<dbReference type="GO" id="GO:0003677">
    <property type="term" value="F:DNA binding"/>
    <property type="evidence" value="ECO:0007669"/>
    <property type="project" value="InterPro"/>
</dbReference>
<dbReference type="InterPro" id="IPR002941">
    <property type="entry name" value="DNA_methylase_N4/N6"/>
</dbReference>
<dbReference type="GO" id="GO:0032259">
    <property type="term" value="P:methylation"/>
    <property type="evidence" value="ECO:0007669"/>
    <property type="project" value="UniProtKB-KW"/>
</dbReference>
<dbReference type="GO" id="GO:0008170">
    <property type="term" value="F:N-methyltransferase activity"/>
    <property type="evidence" value="ECO:0007669"/>
    <property type="project" value="InterPro"/>
</dbReference>
<dbReference type="NCBIfam" id="NF008572">
    <property type="entry name" value="PRK11524.1"/>
    <property type="match status" value="1"/>
</dbReference>
<evidence type="ECO:0000256" key="1">
    <source>
        <dbReference type="ARBA" id="ARBA00022603"/>
    </source>
</evidence>
<dbReference type="GO" id="GO:0005737">
    <property type="term" value="C:cytoplasm"/>
    <property type="evidence" value="ECO:0007669"/>
    <property type="project" value="TreeGrafter"/>
</dbReference>
<dbReference type="GO" id="GO:0009007">
    <property type="term" value="F:site-specific DNA-methyltransferase (adenine-specific) activity"/>
    <property type="evidence" value="ECO:0007669"/>
    <property type="project" value="TreeGrafter"/>
</dbReference>
<sequence length="307" mass="35644">MYSKYFMVDDLEHQEKNDQLVILSDSLKAMKAMKDASVDLIFADEPYNLGKDFGKGKDSWSSTESYIDWNKQWISEAMRILKPDGTMYVMSATQFMPFIDIYVQKDYYVLSRIVWTYDSSGVQSKKMFGSLYEPILMFTHSKKSKFTFNAKDIMVEAKTGAKRKLIDYRKNPPQPYNTKKVPGNVWNIPRVRFRMDEYENHPTQKPEKLLERIIKASSNPGDVVFDPFAGSFTTGAVAERLGRKSISIDIEPEFYKIGLRRLGIADSYKGEKLVKEKKRKTHNLSKQAREKKNKKDQPEQLGLFEND</sequence>
<evidence type="ECO:0000313" key="7">
    <source>
        <dbReference type="EMBL" id="MBI1709030.1"/>
    </source>
</evidence>
<gene>
    <name evidence="7" type="ORF">HYQ56_2022</name>
</gene>
<dbReference type="SUPFAM" id="SSF53335">
    <property type="entry name" value="S-adenosyl-L-methionine-dependent methyltransferases"/>
    <property type="match status" value="1"/>
</dbReference>
<evidence type="ECO:0000313" key="8">
    <source>
        <dbReference type="Proteomes" id="UP001194414"/>
    </source>
</evidence>